<dbReference type="InterPro" id="IPR023346">
    <property type="entry name" value="Lysozyme-like_dom_sf"/>
</dbReference>
<feature type="domain" description="Transglycosylase SLT" evidence="4">
    <location>
        <begin position="65"/>
        <end position="162"/>
    </location>
</feature>
<dbReference type="PANTHER" id="PTHR37423">
    <property type="entry name" value="SOLUBLE LYTIC MUREIN TRANSGLYCOSYLASE-RELATED"/>
    <property type="match status" value="1"/>
</dbReference>
<keyword evidence="6" id="KW-1185">Reference proteome</keyword>
<evidence type="ECO:0000259" key="4">
    <source>
        <dbReference type="Pfam" id="PF01464"/>
    </source>
</evidence>
<dbReference type="EMBL" id="JAUSVY010000010">
    <property type="protein sequence ID" value="MDQ0506785.1"/>
    <property type="molecule type" value="Genomic_DNA"/>
</dbReference>
<feature type="transmembrane region" description="Helical" evidence="3">
    <location>
        <begin position="26"/>
        <end position="46"/>
    </location>
</feature>
<keyword evidence="3" id="KW-0812">Transmembrane</keyword>
<comment type="similarity">
    <text evidence="2">Belongs to the virb1 family.</text>
</comment>
<sequence>MLQADPFPHVFTPVRVSMRAYARRRVIIFVLLSGMPFGWSAAALPAEGSATQKLPSPTDRYADFVTEAAERFDIPATWIRAVLRAESDGDARSTSPKGAMGLMQIMPQTWAELRVHYGLGDDPYDPHDNIMAGAAYLRELFDRYGSPGFLAAYNAGPGRYEASRKGRPLPPETRAYVDKLAPIIAGAEAESEAPGRSVTLPAEPPLWAGAPIFVLQPVRTLATDRTQTDGVLPAPDVRDVSAIGPQSNGLFVTRGGAGGAP</sequence>
<dbReference type="Proteomes" id="UP001241747">
    <property type="component" value="Unassembled WGS sequence"/>
</dbReference>
<keyword evidence="3" id="KW-0472">Membrane</keyword>
<protein>
    <submittedName>
        <fullName evidence="5">Soluble lytic murein transglycosylase-like protein</fullName>
    </submittedName>
</protein>
<evidence type="ECO:0000256" key="3">
    <source>
        <dbReference type="SAM" id="Phobius"/>
    </source>
</evidence>
<gene>
    <name evidence="5" type="ORF">QOZ94_003600</name>
</gene>
<evidence type="ECO:0000313" key="6">
    <source>
        <dbReference type="Proteomes" id="UP001241747"/>
    </source>
</evidence>
<dbReference type="SUPFAM" id="SSF53955">
    <property type="entry name" value="Lysozyme-like"/>
    <property type="match status" value="1"/>
</dbReference>
<comment type="caution">
    <text evidence="5">The sequence shown here is derived from an EMBL/GenBank/DDBJ whole genome shotgun (WGS) entry which is preliminary data.</text>
</comment>
<evidence type="ECO:0000313" key="5">
    <source>
        <dbReference type="EMBL" id="MDQ0506785.1"/>
    </source>
</evidence>
<proteinExistence type="inferred from homology"/>
<dbReference type="RefSeq" id="WP_237345915.1">
    <property type="nucleotide sequence ID" value="NZ_JABWGX010000014.1"/>
</dbReference>
<organism evidence="5 6">
    <name type="scientific">Xanthobacter agilis</name>
    <dbReference type="NCBI Taxonomy" id="47492"/>
    <lineage>
        <taxon>Bacteria</taxon>
        <taxon>Pseudomonadati</taxon>
        <taxon>Pseudomonadota</taxon>
        <taxon>Alphaproteobacteria</taxon>
        <taxon>Hyphomicrobiales</taxon>
        <taxon>Xanthobacteraceae</taxon>
        <taxon>Xanthobacter</taxon>
    </lineage>
</organism>
<reference evidence="5 6" key="1">
    <citation type="submission" date="2023-07" db="EMBL/GenBank/DDBJ databases">
        <title>Genomic Encyclopedia of Type Strains, Phase IV (KMG-IV): sequencing the most valuable type-strain genomes for metagenomic binning, comparative biology and taxonomic classification.</title>
        <authorList>
            <person name="Goeker M."/>
        </authorList>
    </citation>
    <scope>NUCLEOTIDE SEQUENCE [LARGE SCALE GENOMIC DNA]</scope>
    <source>
        <strain evidence="5 6">DSM 3770</strain>
    </source>
</reference>
<evidence type="ECO:0000256" key="1">
    <source>
        <dbReference type="ARBA" id="ARBA00007734"/>
    </source>
</evidence>
<accession>A0ABU0LI20</accession>
<dbReference type="Gene3D" id="1.10.530.10">
    <property type="match status" value="1"/>
</dbReference>
<comment type="similarity">
    <text evidence="1">Belongs to the transglycosylase Slt family.</text>
</comment>
<dbReference type="InterPro" id="IPR008258">
    <property type="entry name" value="Transglycosylase_SLT_dom_1"/>
</dbReference>
<evidence type="ECO:0000256" key="2">
    <source>
        <dbReference type="ARBA" id="ARBA00009387"/>
    </source>
</evidence>
<dbReference type="PANTHER" id="PTHR37423:SF2">
    <property type="entry name" value="MEMBRANE-BOUND LYTIC MUREIN TRANSGLYCOSYLASE C"/>
    <property type="match status" value="1"/>
</dbReference>
<keyword evidence="3" id="KW-1133">Transmembrane helix</keyword>
<dbReference type="CDD" id="cd00254">
    <property type="entry name" value="LT-like"/>
    <property type="match status" value="1"/>
</dbReference>
<name>A0ABU0LI20_XANAG</name>
<dbReference type="Pfam" id="PF01464">
    <property type="entry name" value="SLT"/>
    <property type="match status" value="1"/>
</dbReference>